<gene>
    <name evidence="1" type="ORF">HAPAU_40520</name>
</gene>
<sequence length="224" mass="25703">MRIGLWRYGGRCIRYIEAEYGRTLGEMSEDPVTVDELAAKADEYLHEASLTPEEYEALKQSVAELTPIFSAENSYFVLGSYGKPEIRRLQLVKDRFNRQPGAYAFLMVDIRSEWTNTYLKFRLLADYTDIIVGIAEHAQGGFLVEQGYFTALEKYFAKTHVFKREYNTVDADAIDTNVDVENPYSGMQTAIFEMLDDAGRLCQWTTEDDLINCAEALVSDQEYR</sequence>
<dbReference type="Proteomes" id="UP000075321">
    <property type="component" value="Unassembled WGS sequence"/>
</dbReference>
<name>A0A151A8N6_9EURY</name>
<accession>A0A151A8N6</accession>
<keyword evidence="2" id="KW-1185">Reference proteome</keyword>
<dbReference type="InterPro" id="IPR058483">
    <property type="entry name" value="DUF8170"/>
</dbReference>
<protein>
    <submittedName>
        <fullName evidence="1">Uncharacterized protein</fullName>
    </submittedName>
</protein>
<reference evidence="1 2" key="1">
    <citation type="submission" date="2016-02" db="EMBL/GenBank/DDBJ databases">
        <title>Genome sequence of Halalkalicoccus paucihalophilus DSM 24557.</title>
        <authorList>
            <person name="Poehlein A."/>
            <person name="Daniel R."/>
        </authorList>
    </citation>
    <scope>NUCLEOTIDE SEQUENCE [LARGE SCALE GENOMIC DNA]</scope>
    <source>
        <strain evidence="1 2">DSM 24557</strain>
    </source>
</reference>
<evidence type="ECO:0000313" key="2">
    <source>
        <dbReference type="Proteomes" id="UP000075321"/>
    </source>
</evidence>
<evidence type="ECO:0000313" key="1">
    <source>
        <dbReference type="EMBL" id="KYH23973.1"/>
    </source>
</evidence>
<dbReference type="Pfam" id="PF26508">
    <property type="entry name" value="DUF8170"/>
    <property type="match status" value="1"/>
</dbReference>
<organism evidence="1 2">
    <name type="scientific">Halalkalicoccus paucihalophilus</name>
    <dbReference type="NCBI Taxonomy" id="1008153"/>
    <lineage>
        <taxon>Archaea</taxon>
        <taxon>Methanobacteriati</taxon>
        <taxon>Methanobacteriota</taxon>
        <taxon>Stenosarchaea group</taxon>
        <taxon>Halobacteria</taxon>
        <taxon>Halobacteriales</taxon>
        <taxon>Halococcaceae</taxon>
        <taxon>Halalkalicoccus</taxon>
    </lineage>
</organism>
<dbReference type="AlphaFoldDB" id="A0A151A8N6"/>
<dbReference type="EMBL" id="LTAZ01000017">
    <property type="protein sequence ID" value="KYH23973.1"/>
    <property type="molecule type" value="Genomic_DNA"/>
</dbReference>
<comment type="caution">
    <text evidence="1">The sequence shown here is derived from an EMBL/GenBank/DDBJ whole genome shotgun (WGS) entry which is preliminary data.</text>
</comment>
<proteinExistence type="predicted"/>
<dbReference type="PATRIC" id="fig|1008153.3.peg.4341"/>